<name>A0A9P8AIY9_9ASCO</name>
<dbReference type="GeneID" id="66118274"/>
<dbReference type="OrthoDB" id="4017834at2759"/>
<evidence type="ECO:0000313" key="1">
    <source>
        <dbReference type="EMBL" id="KAG7194190.1"/>
    </source>
</evidence>
<dbReference type="RefSeq" id="XP_043049737.1">
    <property type="nucleotide sequence ID" value="XM_043195564.1"/>
</dbReference>
<comment type="caution">
    <text evidence="1">The sequence shown here is derived from an EMBL/GenBank/DDBJ whole genome shotgun (WGS) entry which is preliminary data.</text>
</comment>
<evidence type="ECO:0000313" key="2">
    <source>
        <dbReference type="Proteomes" id="UP000790833"/>
    </source>
</evidence>
<protein>
    <submittedName>
        <fullName evidence="1">Uncharacterized protein</fullName>
    </submittedName>
</protein>
<dbReference type="SUPFAM" id="SSF52540">
    <property type="entry name" value="P-loop containing nucleoside triphosphate hydrolases"/>
    <property type="match status" value="1"/>
</dbReference>
<gene>
    <name evidence="1" type="ORF">KQ657_004900</name>
</gene>
<accession>A0A9P8AIY9</accession>
<proteinExistence type="predicted"/>
<dbReference type="Proteomes" id="UP000790833">
    <property type="component" value="Unassembled WGS sequence"/>
</dbReference>
<reference evidence="1" key="1">
    <citation type="submission" date="2021-03" db="EMBL/GenBank/DDBJ databases">
        <authorList>
            <person name="Palmer J.M."/>
        </authorList>
    </citation>
    <scope>NUCLEOTIDE SEQUENCE</scope>
    <source>
        <strain evidence="1">ARV_011</strain>
    </source>
</reference>
<sequence>MAGVRSLLGLRRCWYQVSLRSVVTSATKRNNTTELKFDPTRSDGDFTSFGVLPFIQKNINDLLLAKNTPYYDGKPVTNVGPTRDQRSFLSVLGSDYSVVFKGDGTHTGKSFAMATYTLNHALSRVPRHRLLQFHSTVDSIILVPTREMVFQYHQYFSQLTKGLPDNCCPEKLVPTEDDEYEVEFRPLTIEFRTPDSKAFYISSKDGNATDIDSDSVPQILVTTPQQLGTILASPRRAKEVSEAKVICVDETTTLLSTTSISGNDTLLQEGKKKKYMSKLEVCIKQIQSIQFESFQKESQLRLERIERHARRIRDEEISSFNHSSFVMANNNLSITNIESQIISGEPNIGLLKRLIKEKRKVLYKPIQFAFICDKMTPNHMFANMAIANDRSHAITNAITMHERSAHFIRSVEEKVHETYGKYLHTKRQKDIHRFEDPITYYIEAISRFSNDMRKTRRNERRLITVGSGPMDMAKYNHQSQIELSIIEVDRSPVKKNRVVVKDIDINQEYHHLVTETQSLILRRLENELFNLENSQKNFLKSFEPTKITSLLIKKAVTQVNSSKGLLLVVPASSAPDIPELVNTLNTQTSSSSYVHYKIETIQDFQSLQDHFVKEEAANLIISADQLLGRSFPGCTNIIALGLETLYPQLAYSTNALGISGLEHTNGDLFIPFINALDSNVPDITKRFTIVLNHVSKSLDDAKRNQNYKKLAELMIFNDIPRHFHTSRLTKTKDHHILSYEEF</sequence>
<organism evidence="1 2">
    <name type="scientific">Scheffersomyces spartinae</name>
    <dbReference type="NCBI Taxonomy" id="45513"/>
    <lineage>
        <taxon>Eukaryota</taxon>
        <taxon>Fungi</taxon>
        <taxon>Dikarya</taxon>
        <taxon>Ascomycota</taxon>
        <taxon>Saccharomycotina</taxon>
        <taxon>Pichiomycetes</taxon>
        <taxon>Debaryomycetaceae</taxon>
        <taxon>Scheffersomyces</taxon>
    </lineage>
</organism>
<dbReference type="InterPro" id="IPR027417">
    <property type="entry name" value="P-loop_NTPase"/>
</dbReference>
<dbReference type="EMBL" id="JAHMUF010000008">
    <property type="protein sequence ID" value="KAG7194190.1"/>
    <property type="molecule type" value="Genomic_DNA"/>
</dbReference>
<keyword evidence="2" id="KW-1185">Reference proteome</keyword>
<dbReference type="AlphaFoldDB" id="A0A9P8AIY9"/>
<dbReference type="Gene3D" id="3.40.50.300">
    <property type="entry name" value="P-loop containing nucleotide triphosphate hydrolases"/>
    <property type="match status" value="1"/>
</dbReference>